<keyword evidence="3" id="KW-0732">Signal</keyword>
<feature type="non-terminal residue" evidence="4">
    <location>
        <position position="1"/>
    </location>
</feature>
<dbReference type="PANTHER" id="PTHR10380">
    <property type="entry name" value="CUTICLE PROTEIN"/>
    <property type="match status" value="1"/>
</dbReference>
<dbReference type="Proteomes" id="UP001445076">
    <property type="component" value="Unassembled WGS sequence"/>
</dbReference>
<evidence type="ECO:0000313" key="5">
    <source>
        <dbReference type="Proteomes" id="UP001445076"/>
    </source>
</evidence>
<dbReference type="EMBL" id="JARKIK010000071">
    <property type="protein sequence ID" value="KAK8728620.1"/>
    <property type="molecule type" value="Genomic_DNA"/>
</dbReference>
<protein>
    <submittedName>
        <fullName evidence="4">Uncharacterized protein</fullName>
    </submittedName>
</protein>
<dbReference type="GO" id="GO:0008010">
    <property type="term" value="F:structural constituent of chitin-based larval cuticle"/>
    <property type="evidence" value="ECO:0007669"/>
    <property type="project" value="TreeGrafter"/>
</dbReference>
<gene>
    <name evidence="4" type="ORF">OTU49_009053</name>
</gene>
<organism evidence="4 5">
    <name type="scientific">Cherax quadricarinatus</name>
    <name type="common">Australian red claw crayfish</name>
    <dbReference type="NCBI Taxonomy" id="27406"/>
    <lineage>
        <taxon>Eukaryota</taxon>
        <taxon>Metazoa</taxon>
        <taxon>Ecdysozoa</taxon>
        <taxon>Arthropoda</taxon>
        <taxon>Crustacea</taxon>
        <taxon>Multicrustacea</taxon>
        <taxon>Malacostraca</taxon>
        <taxon>Eumalacostraca</taxon>
        <taxon>Eucarida</taxon>
        <taxon>Decapoda</taxon>
        <taxon>Pleocyemata</taxon>
        <taxon>Astacidea</taxon>
        <taxon>Parastacoidea</taxon>
        <taxon>Parastacidae</taxon>
        <taxon>Cherax</taxon>
    </lineage>
</organism>
<name>A0AAW0WMY3_CHEQU</name>
<evidence type="ECO:0000313" key="4">
    <source>
        <dbReference type="EMBL" id="KAK8728620.1"/>
    </source>
</evidence>
<sequence length="135" mass="14523">LPDNMKLIVILAIVAVAVADKLPVSPVLILHSQQTNPDAAGAHSAEFESEDGIKVQVSGSQGPTGGSNLIGSYSYPLEDGSIASVKYVADENGFQPQSDLLPVAPEFPHEIPEFVLEQIAFAEEERKREEREGRL</sequence>
<dbReference type="AlphaFoldDB" id="A0AAW0WMY3"/>
<dbReference type="PANTHER" id="PTHR10380:SF173">
    <property type="entry name" value="CUTICULAR PROTEIN 47EF, ISOFORM C-RELATED"/>
    <property type="match status" value="1"/>
</dbReference>
<proteinExistence type="predicted"/>
<evidence type="ECO:0000256" key="1">
    <source>
        <dbReference type="ARBA" id="ARBA00022460"/>
    </source>
</evidence>
<dbReference type="InterPro" id="IPR050468">
    <property type="entry name" value="Cuticle_Struct_Prot"/>
</dbReference>
<dbReference type="InterPro" id="IPR000618">
    <property type="entry name" value="Insect_cuticle"/>
</dbReference>
<dbReference type="GO" id="GO:0062129">
    <property type="term" value="C:chitin-based extracellular matrix"/>
    <property type="evidence" value="ECO:0007669"/>
    <property type="project" value="TreeGrafter"/>
</dbReference>
<dbReference type="PROSITE" id="PS51155">
    <property type="entry name" value="CHIT_BIND_RR_2"/>
    <property type="match status" value="1"/>
</dbReference>
<evidence type="ECO:0000256" key="2">
    <source>
        <dbReference type="PROSITE-ProRule" id="PRU00497"/>
    </source>
</evidence>
<comment type="caution">
    <text evidence="4">The sequence shown here is derived from an EMBL/GenBank/DDBJ whole genome shotgun (WGS) entry which is preliminary data.</text>
</comment>
<keyword evidence="5" id="KW-1185">Reference proteome</keyword>
<feature type="chain" id="PRO_5043351231" evidence="3">
    <location>
        <begin position="20"/>
        <end position="135"/>
    </location>
</feature>
<reference evidence="4 5" key="1">
    <citation type="journal article" date="2024" name="BMC Genomics">
        <title>Genome assembly of redclaw crayfish (Cherax quadricarinatus) provides insights into its immune adaptation and hypoxia tolerance.</title>
        <authorList>
            <person name="Liu Z."/>
            <person name="Zheng J."/>
            <person name="Li H."/>
            <person name="Fang K."/>
            <person name="Wang S."/>
            <person name="He J."/>
            <person name="Zhou D."/>
            <person name="Weng S."/>
            <person name="Chi M."/>
            <person name="Gu Z."/>
            <person name="He J."/>
            <person name="Li F."/>
            <person name="Wang M."/>
        </authorList>
    </citation>
    <scope>NUCLEOTIDE SEQUENCE [LARGE SCALE GENOMIC DNA]</scope>
    <source>
        <strain evidence="4">ZL_2023a</strain>
    </source>
</reference>
<evidence type="ECO:0000256" key="3">
    <source>
        <dbReference type="SAM" id="SignalP"/>
    </source>
</evidence>
<dbReference type="Pfam" id="PF00379">
    <property type="entry name" value="Chitin_bind_4"/>
    <property type="match status" value="1"/>
</dbReference>
<keyword evidence="1 2" id="KW-0193">Cuticle</keyword>
<dbReference type="PROSITE" id="PS00233">
    <property type="entry name" value="CHIT_BIND_RR_1"/>
    <property type="match status" value="1"/>
</dbReference>
<dbReference type="InterPro" id="IPR031311">
    <property type="entry name" value="CHIT_BIND_RR_consensus"/>
</dbReference>
<accession>A0AAW0WMY3</accession>
<feature type="signal peptide" evidence="3">
    <location>
        <begin position="1"/>
        <end position="19"/>
    </location>
</feature>